<protein>
    <submittedName>
        <fullName evidence="8">Adiponectin receptor protein 2</fullName>
    </submittedName>
</protein>
<feature type="transmembrane region" description="Helical" evidence="7">
    <location>
        <begin position="289"/>
        <end position="314"/>
    </location>
</feature>
<dbReference type="InterPro" id="IPR004254">
    <property type="entry name" value="AdipoR/HlyIII-related"/>
</dbReference>
<dbReference type="PANTHER" id="PTHR20855:SF52">
    <property type="entry name" value="ADIPONECTIN RECEPTOR PROTEIN"/>
    <property type="match status" value="1"/>
</dbReference>
<evidence type="ECO:0000256" key="3">
    <source>
        <dbReference type="ARBA" id="ARBA00022692"/>
    </source>
</evidence>
<comment type="caution">
    <text evidence="8">The sequence shown here is derived from an EMBL/GenBank/DDBJ whole genome shotgun (WGS) entry which is preliminary data.</text>
</comment>
<keyword evidence="6" id="KW-0479">Metal-binding</keyword>
<feature type="binding site" evidence="6">
    <location>
        <position position="187"/>
    </location>
    <ligand>
        <name>Zn(2+)</name>
        <dbReference type="ChEBI" id="CHEBI:29105"/>
    </ligand>
</feature>
<keyword evidence="9" id="KW-1185">Reference proteome</keyword>
<name>A0A2V3IYR6_9FLOR</name>
<evidence type="ECO:0000256" key="5">
    <source>
        <dbReference type="ARBA" id="ARBA00023136"/>
    </source>
</evidence>
<evidence type="ECO:0000313" key="9">
    <source>
        <dbReference type="Proteomes" id="UP000247409"/>
    </source>
</evidence>
<keyword evidence="3 7" id="KW-0812">Transmembrane</keyword>
<keyword evidence="8" id="KW-0675">Receptor</keyword>
<sequence length="371" mass="41395">MPSFFSPIAPVSLAPVTPNPSRRHDAFFASPSPLPPADRLLTIFELPAWMRDNDFLRGSYRPPQKSLRRIFYSAFFTLHNDTINIWTHGIGFLFFLALGIYLLGPATSAHRHVSRIAVACTEKAVSTTADIRTHLKALGLPNFCLRHSHSPNLVQDALSNLLNSHRFGLFPLVLTSLLCLAFSTLFHAFWIHSPKALRLLGQLDFLGITFLISGHALSAIFYAFYCKPTIARWYYAFVIIVEAAIVPAIFSPSFGKPAARPFRTLLFCCLASTTLLPLLHAIWLHTTAFYELAVAAGSAASALAMYAIGAVFYVARFPECCRVGMHDRFFASHQLMHVAVLFGVGFHLYGCWTLLEYRMEFGCSASPLFHF</sequence>
<evidence type="ECO:0000256" key="1">
    <source>
        <dbReference type="ARBA" id="ARBA00004141"/>
    </source>
</evidence>
<comment type="subcellular location">
    <subcellularLocation>
        <location evidence="1">Membrane</location>
        <topology evidence="1">Multi-pass membrane protein</topology>
    </subcellularLocation>
</comment>
<feature type="binding site" evidence="6">
    <location>
        <position position="333"/>
    </location>
    <ligand>
        <name>Zn(2+)</name>
        <dbReference type="ChEBI" id="CHEBI:29105"/>
    </ligand>
</feature>
<organism evidence="8 9">
    <name type="scientific">Gracilariopsis chorda</name>
    <dbReference type="NCBI Taxonomy" id="448386"/>
    <lineage>
        <taxon>Eukaryota</taxon>
        <taxon>Rhodophyta</taxon>
        <taxon>Florideophyceae</taxon>
        <taxon>Rhodymeniophycidae</taxon>
        <taxon>Gracilariales</taxon>
        <taxon>Gracilariaceae</taxon>
        <taxon>Gracilariopsis</taxon>
    </lineage>
</organism>
<evidence type="ECO:0000256" key="2">
    <source>
        <dbReference type="ARBA" id="ARBA00007018"/>
    </source>
</evidence>
<comment type="similarity">
    <text evidence="2">Belongs to the ADIPOR family.</text>
</comment>
<keyword evidence="4 7" id="KW-1133">Transmembrane helix</keyword>
<dbReference type="Proteomes" id="UP000247409">
    <property type="component" value="Unassembled WGS sequence"/>
</dbReference>
<dbReference type="EMBL" id="NBIV01000027">
    <property type="protein sequence ID" value="PXF47215.1"/>
    <property type="molecule type" value="Genomic_DNA"/>
</dbReference>
<keyword evidence="6" id="KW-0862">Zinc</keyword>
<dbReference type="GO" id="GO:0046872">
    <property type="term" value="F:metal ion binding"/>
    <property type="evidence" value="ECO:0007669"/>
    <property type="project" value="UniProtKB-KW"/>
</dbReference>
<feature type="transmembrane region" description="Helical" evidence="7">
    <location>
        <begin position="262"/>
        <end position="283"/>
    </location>
</feature>
<dbReference type="Pfam" id="PF03006">
    <property type="entry name" value="HlyIII"/>
    <property type="match status" value="1"/>
</dbReference>
<feature type="transmembrane region" description="Helical" evidence="7">
    <location>
        <begin position="203"/>
        <end position="225"/>
    </location>
</feature>
<gene>
    <name evidence="8" type="ORF">BWQ96_02990</name>
</gene>
<evidence type="ECO:0000256" key="4">
    <source>
        <dbReference type="ARBA" id="ARBA00022989"/>
    </source>
</evidence>
<dbReference type="PANTHER" id="PTHR20855">
    <property type="entry name" value="ADIPOR/PROGESTIN RECEPTOR-RELATED"/>
    <property type="match status" value="1"/>
</dbReference>
<reference evidence="8 9" key="1">
    <citation type="journal article" date="2018" name="Mol. Biol. Evol.">
        <title>Analysis of the draft genome of the red seaweed Gracilariopsis chorda provides insights into genome size evolution in Rhodophyta.</title>
        <authorList>
            <person name="Lee J."/>
            <person name="Yang E.C."/>
            <person name="Graf L."/>
            <person name="Yang J.H."/>
            <person name="Qiu H."/>
            <person name="Zel Zion U."/>
            <person name="Chan C.X."/>
            <person name="Stephens T.G."/>
            <person name="Weber A.P.M."/>
            <person name="Boo G.H."/>
            <person name="Boo S.M."/>
            <person name="Kim K.M."/>
            <person name="Shin Y."/>
            <person name="Jung M."/>
            <person name="Lee S.J."/>
            <person name="Yim H.S."/>
            <person name="Lee J.H."/>
            <person name="Bhattacharya D."/>
            <person name="Yoon H.S."/>
        </authorList>
    </citation>
    <scope>NUCLEOTIDE SEQUENCE [LARGE SCALE GENOMIC DNA]</scope>
    <source>
        <strain evidence="8 9">SKKU-2015</strain>
        <tissue evidence="8">Whole body</tissue>
    </source>
</reference>
<keyword evidence="5 7" id="KW-0472">Membrane</keyword>
<proteinExistence type="inferred from homology"/>
<dbReference type="AlphaFoldDB" id="A0A2V3IYR6"/>
<accession>A0A2V3IYR6</accession>
<evidence type="ECO:0000256" key="6">
    <source>
        <dbReference type="PIRSR" id="PIRSR604254-1"/>
    </source>
</evidence>
<dbReference type="GO" id="GO:0038023">
    <property type="term" value="F:signaling receptor activity"/>
    <property type="evidence" value="ECO:0007669"/>
    <property type="project" value="TreeGrafter"/>
</dbReference>
<evidence type="ECO:0000256" key="7">
    <source>
        <dbReference type="SAM" id="Phobius"/>
    </source>
</evidence>
<feature type="transmembrane region" description="Helical" evidence="7">
    <location>
        <begin position="231"/>
        <end position="250"/>
    </location>
</feature>
<dbReference type="GO" id="GO:0016020">
    <property type="term" value="C:membrane"/>
    <property type="evidence" value="ECO:0007669"/>
    <property type="project" value="UniProtKB-SubCell"/>
</dbReference>
<feature type="transmembrane region" description="Helical" evidence="7">
    <location>
        <begin position="85"/>
        <end position="104"/>
    </location>
</feature>
<evidence type="ECO:0000313" key="8">
    <source>
        <dbReference type="EMBL" id="PXF47215.1"/>
    </source>
</evidence>
<feature type="transmembrane region" description="Helical" evidence="7">
    <location>
        <begin position="169"/>
        <end position="191"/>
    </location>
</feature>
<feature type="binding site" evidence="6">
    <location>
        <position position="337"/>
    </location>
    <ligand>
        <name>Zn(2+)</name>
        <dbReference type="ChEBI" id="CHEBI:29105"/>
    </ligand>
</feature>
<dbReference type="STRING" id="448386.A0A2V3IYR6"/>
<feature type="transmembrane region" description="Helical" evidence="7">
    <location>
        <begin position="335"/>
        <end position="355"/>
    </location>
</feature>
<dbReference type="OrthoDB" id="529367at2759"/>